<reference evidence="5" key="1">
    <citation type="submission" date="2018-02" db="EMBL/GenBank/DDBJ databases">
        <authorList>
            <person name="Hausmann B."/>
        </authorList>
    </citation>
    <scope>NUCLEOTIDE SEQUENCE [LARGE SCALE GENOMIC DNA]</scope>
    <source>
        <strain evidence="5">Peat soil MAG SbA1</strain>
    </source>
</reference>
<name>A0A2U3KJ66_9BACT</name>
<evidence type="ECO:0000313" key="5">
    <source>
        <dbReference type="Proteomes" id="UP000238701"/>
    </source>
</evidence>
<dbReference type="Gene3D" id="3.75.10.10">
    <property type="entry name" value="L-arginine/glycine Amidinotransferase, Chain A"/>
    <property type="match status" value="1"/>
</dbReference>
<evidence type="ECO:0000256" key="3">
    <source>
        <dbReference type="ARBA" id="ARBA00049429"/>
    </source>
</evidence>
<dbReference type="EMBL" id="OMOD01000121">
    <property type="protein sequence ID" value="SPF39695.1"/>
    <property type="molecule type" value="Genomic_DNA"/>
</dbReference>
<sequence length="298" mass="32312">MSHSATEIHFNGHSMVSPLDRVLVCSPHSAGWNQRERAARWRELGFHHAPDFVQAQAQHDAMCRELEAAGAEVIELPPAADLSLDAVYAHDASLATDFGLIVLRPGKANREPEGRHHGSFCLRLAIPTLAKIVAPGTAEAGDMVWLDAKTLLIGHGYRTNAAGIAQMGALLAPKGIEVLSAPLPYSRGPSACLHLMSLISLLDEQTALVDLPWLAVETVELLKARGFHLIEIDYSERDTLACNALALGKKRLLAIEENHRMNNRLRGAGFDVRTFPGNELSINGGGGPTCLTRPLLRR</sequence>
<gene>
    <name evidence="4" type="ORF">SBA1_290057</name>
</gene>
<protein>
    <recommendedName>
        <fullName evidence="2">arginine deiminase</fullName>
        <ecNumber evidence="2">3.5.3.6</ecNumber>
    </recommendedName>
</protein>
<evidence type="ECO:0000256" key="2">
    <source>
        <dbReference type="ARBA" id="ARBA00012171"/>
    </source>
</evidence>
<dbReference type="PANTHER" id="PTHR47271:SF2">
    <property type="entry name" value="ARGININE DEIMINASE"/>
    <property type="match status" value="1"/>
</dbReference>
<comment type="pathway">
    <text evidence="1">Amino-acid degradation; L-arginine degradation via ADI pathway; carbamoyl phosphate from L-arginine: step 1/2.</text>
</comment>
<evidence type="ECO:0000256" key="1">
    <source>
        <dbReference type="ARBA" id="ARBA00005213"/>
    </source>
</evidence>
<dbReference type="SUPFAM" id="SSF55909">
    <property type="entry name" value="Pentein"/>
    <property type="match status" value="1"/>
</dbReference>
<dbReference type="OrthoDB" id="9807502at2"/>
<dbReference type="GO" id="GO:0016740">
    <property type="term" value="F:transferase activity"/>
    <property type="evidence" value="ECO:0007669"/>
    <property type="project" value="UniProtKB-KW"/>
</dbReference>
<dbReference type="AlphaFoldDB" id="A0A2U3KJ66"/>
<evidence type="ECO:0000313" key="4">
    <source>
        <dbReference type="EMBL" id="SPF39695.1"/>
    </source>
</evidence>
<proteinExistence type="predicted"/>
<dbReference type="Pfam" id="PF19420">
    <property type="entry name" value="DDAH_eukar"/>
    <property type="match status" value="1"/>
</dbReference>
<organism evidence="4 5">
    <name type="scientific">Candidatus Sulfotelmatobacter kueseliae</name>
    <dbReference type="NCBI Taxonomy" id="2042962"/>
    <lineage>
        <taxon>Bacteria</taxon>
        <taxon>Pseudomonadati</taxon>
        <taxon>Acidobacteriota</taxon>
        <taxon>Terriglobia</taxon>
        <taxon>Terriglobales</taxon>
        <taxon>Candidatus Korobacteraceae</taxon>
        <taxon>Candidatus Sulfotelmatobacter</taxon>
    </lineage>
</organism>
<dbReference type="PANTHER" id="PTHR47271">
    <property type="entry name" value="ARGININE DEIMINASE"/>
    <property type="match status" value="1"/>
</dbReference>
<dbReference type="GO" id="GO:0016990">
    <property type="term" value="F:arginine deiminase activity"/>
    <property type="evidence" value="ECO:0007669"/>
    <property type="project" value="UniProtKB-EC"/>
</dbReference>
<dbReference type="EC" id="3.5.3.6" evidence="2"/>
<comment type="catalytic activity">
    <reaction evidence="3">
        <text>L-arginine + H2O = L-citrulline + NH4(+)</text>
        <dbReference type="Rhea" id="RHEA:19597"/>
        <dbReference type="ChEBI" id="CHEBI:15377"/>
        <dbReference type="ChEBI" id="CHEBI:28938"/>
        <dbReference type="ChEBI" id="CHEBI:32682"/>
        <dbReference type="ChEBI" id="CHEBI:57743"/>
        <dbReference type="EC" id="3.5.3.6"/>
    </reaction>
</comment>
<dbReference type="GO" id="GO:0019546">
    <property type="term" value="P:L-arginine deiminase pathway"/>
    <property type="evidence" value="ECO:0007669"/>
    <property type="project" value="TreeGrafter"/>
</dbReference>
<accession>A0A2U3KJ66</accession>
<keyword evidence="4" id="KW-0808">Transferase</keyword>
<dbReference type="Proteomes" id="UP000238701">
    <property type="component" value="Unassembled WGS sequence"/>
</dbReference>